<dbReference type="STRING" id="474950.SAMN05421771_2631"/>
<dbReference type="PROSITE" id="PS50293">
    <property type="entry name" value="TPR_REGION"/>
    <property type="match status" value="1"/>
</dbReference>
<evidence type="ECO:0000256" key="4">
    <source>
        <dbReference type="SAM" id="MobiDB-lite"/>
    </source>
</evidence>
<protein>
    <submittedName>
        <fullName evidence="6">Tetratricopeptide repeat-containing protein</fullName>
    </submittedName>
</protein>
<dbReference type="SMART" id="SM00028">
    <property type="entry name" value="TPR"/>
    <property type="match status" value="4"/>
</dbReference>
<dbReference type="OrthoDB" id="121605at2"/>
<keyword evidence="2 3" id="KW-0802">TPR repeat</keyword>
<dbReference type="Gene3D" id="1.25.40.10">
    <property type="entry name" value="Tetratricopeptide repeat domain"/>
    <property type="match status" value="2"/>
</dbReference>
<dbReference type="PROSITE" id="PS50005">
    <property type="entry name" value="TPR"/>
    <property type="match status" value="4"/>
</dbReference>
<reference evidence="6 7" key="1">
    <citation type="submission" date="2016-10" db="EMBL/GenBank/DDBJ databases">
        <authorList>
            <person name="de Groot N.N."/>
        </authorList>
    </citation>
    <scope>NUCLEOTIDE SEQUENCE [LARGE SCALE GENOMIC DNA]</scope>
    <source>
        <strain evidence="6 7">DSM 21001</strain>
    </source>
</reference>
<proteinExistence type="predicted"/>
<dbReference type="InterPro" id="IPR050498">
    <property type="entry name" value="Ycf3"/>
</dbReference>
<feature type="region of interest" description="Disordered" evidence="4">
    <location>
        <begin position="319"/>
        <end position="344"/>
    </location>
</feature>
<dbReference type="SUPFAM" id="SSF48452">
    <property type="entry name" value="TPR-like"/>
    <property type="match status" value="1"/>
</dbReference>
<feature type="repeat" description="TPR" evidence="3">
    <location>
        <begin position="173"/>
        <end position="206"/>
    </location>
</feature>
<dbReference type="RefSeq" id="WP_089839539.1">
    <property type="nucleotide sequence ID" value="NZ_FOZL01000001.1"/>
</dbReference>
<dbReference type="AlphaFoldDB" id="A0A1I6MH63"/>
<feature type="chain" id="PRO_5011476721" evidence="5">
    <location>
        <begin position="25"/>
        <end position="548"/>
    </location>
</feature>
<dbReference type="Proteomes" id="UP000199024">
    <property type="component" value="Unassembled WGS sequence"/>
</dbReference>
<evidence type="ECO:0000313" key="7">
    <source>
        <dbReference type="Proteomes" id="UP000199024"/>
    </source>
</evidence>
<evidence type="ECO:0000256" key="5">
    <source>
        <dbReference type="SAM" id="SignalP"/>
    </source>
</evidence>
<dbReference type="Pfam" id="PF13432">
    <property type="entry name" value="TPR_16"/>
    <property type="match status" value="2"/>
</dbReference>
<keyword evidence="7" id="KW-1185">Reference proteome</keyword>
<dbReference type="EMBL" id="FOZL01000001">
    <property type="protein sequence ID" value="SFS14999.1"/>
    <property type="molecule type" value="Genomic_DNA"/>
</dbReference>
<feature type="repeat" description="TPR" evidence="3">
    <location>
        <begin position="65"/>
        <end position="98"/>
    </location>
</feature>
<evidence type="ECO:0000313" key="6">
    <source>
        <dbReference type="EMBL" id="SFS14999.1"/>
    </source>
</evidence>
<evidence type="ECO:0000256" key="3">
    <source>
        <dbReference type="PROSITE-ProRule" id="PRU00339"/>
    </source>
</evidence>
<keyword evidence="1" id="KW-0677">Repeat</keyword>
<organism evidence="6 7">
    <name type="scientific">Granulicella pectinivorans</name>
    <dbReference type="NCBI Taxonomy" id="474950"/>
    <lineage>
        <taxon>Bacteria</taxon>
        <taxon>Pseudomonadati</taxon>
        <taxon>Acidobacteriota</taxon>
        <taxon>Terriglobia</taxon>
        <taxon>Terriglobales</taxon>
        <taxon>Acidobacteriaceae</taxon>
        <taxon>Granulicella</taxon>
    </lineage>
</organism>
<dbReference type="PANTHER" id="PTHR44858:SF1">
    <property type="entry name" value="UDP-N-ACETYLGLUCOSAMINE--PEPTIDE N-ACETYLGLUCOSAMINYLTRANSFERASE SPINDLY-RELATED"/>
    <property type="match status" value="1"/>
</dbReference>
<feature type="repeat" description="TPR" evidence="3">
    <location>
        <begin position="99"/>
        <end position="132"/>
    </location>
</feature>
<name>A0A1I6MH63_9BACT</name>
<accession>A0A1I6MH63</accession>
<dbReference type="InterPro" id="IPR019734">
    <property type="entry name" value="TPR_rpt"/>
</dbReference>
<feature type="repeat" description="TPR" evidence="3">
    <location>
        <begin position="139"/>
        <end position="172"/>
    </location>
</feature>
<keyword evidence="5" id="KW-0732">Signal</keyword>
<feature type="signal peptide" evidence="5">
    <location>
        <begin position="1"/>
        <end position="24"/>
    </location>
</feature>
<evidence type="ECO:0000256" key="1">
    <source>
        <dbReference type="ARBA" id="ARBA00022737"/>
    </source>
</evidence>
<dbReference type="PANTHER" id="PTHR44858">
    <property type="entry name" value="TETRATRICOPEPTIDE REPEAT PROTEIN 6"/>
    <property type="match status" value="1"/>
</dbReference>
<evidence type="ECO:0000256" key="2">
    <source>
        <dbReference type="ARBA" id="ARBA00022803"/>
    </source>
</evidence>
<sequence length="548" mass="60005">MPFRCRLCAAAIAVFLVLRGPALAQIDDTRHLQEWEQCTDSDVRAAIEACTSILDARIDPPAQLAVAFNSRGVAHFTRGESDLALADLFQAIRLRPGYAVALNNRGTVYANRHAYDLAIADFTEALRVDTTHAPGFDPASTLASRGAVYALQGDSEHAIEDFTQVIQRRPTDAEAFFNRANARVSSGDLARALEDYERALALHPGLPGVAEARKRTAQRAGLLAPPEGPQPSLPVCVALPRSSPQAQPSYVDDAVDHLRKSIPELRSLWPEPADSTQTASIIAQTSAAIAAMLPRIPNLIAREEVRRNVRTETAAKAVQVPSGGGRGGRLGRADMNEGGNEPSSHEVTTVYTYRIVRRHEPLDAQDMDAQDVEELRTDAKNRPLAATDDAQNVGFGALWLLFAPANLEEAHFRSLGRQKIAGHETFVLSFVQRTDKARLGTVVGPVNARCNTFIQGVVWIDQASFHLIRMQTDLLAPIPGLQIEKIRSILKYSEVRIPERALSLWLPTDVSISWKQGVQDDSETHHYSKYRLFAGTARIVPVTDPTPP</sequence>
<dbReference type="InterPro" id="IPR011990">
    <property type="entry name" value="TPR-like_helical_dom_sf"/>
</dbReference>
<gene>
    <name evidence="6" type="ORF">SAMN05421771_2631</name>
</gene>